<evidence type="ECO:0000313" key="4">
    <source>
        <dbReference type="Proteomes" id="UP000807769"/>
    </source>
</evidence>
<organism evidence="3 4">
    <name type="scientific">Suillus subaureus</name>
    <dbReference type="NCBI Taxonomy" id="48587"/>
    <lineage>
        <taxon>Eukaryota</taxon>
        <taxon>Fungi</taxon>
        <taxon>Dikarya</taxon>
        <taxon>Basidiomycota</taxon>
        <taxon>Agaricomycotina</taxon>
        <taxon>Agaricomycetes</taxon>
        <taxon>Agaricomycetidae</taxon>
        <taxon>Boletales</taxon>
        <taxon>Suillineae</taxon>
        <taxon>Suillaceae</taxon>
        <taxon>Suillus</taxon>
    </lineage>
</organism>
<evidence type="ECO:0000313" key="3">
    <source>
        <dbReference type="EMBL" id="KAG1827487.1"/>
    </source>
</evidence>
<keyword evidence="2" id="KW-0472">Membrane</keyword>
<dbReference type="Proteomes" id="UP000807769">
    <property type="component" value="Unassembled WGS sequence"/>
</dbReference>
<dbReference type="EMBL" id="JABBWG010000001">
    <property type="protein sequence ID" value="KAG1827487.1"/>
    <property type="molecule type" value="Genomic_DNA"/>
</dbReference>
<dbReference type="OrthoDB" id="2657661at2759"/>
<name>A0A9P7JKN0_9AGAM</name>
<feature type="region of interest" description="Disordered" evidence="1">
    <location>
        <begin position="87"/>
        <end position="108"/>
    </location>
</feature>
<protein>
    <recommendedName>
        <fullName evidence="5">WW domain-containing protein</fullName>
    </recommendedName>
</protein>
<feature type="compositionally biased region" description="Basic and acidic residues" evidence="1">
    <location>
        <begin position="88"/>
        <end position="103"/>
    </location>
</feature>
<proteinExistence type="predicted"/>
<dbReference type="AlphaFoldDB" id="A0A9P7JKN0"/>
<keyword evidence="2" id="KW-1133">Transmembrane helix</keyword>
<comment type="caution">
    <text evidence="3">The sequence shown here is derived from an EMBL/GenBank/DDBJ whole genome shotgun (WGS) entry which is preliminary data.</text>
</comment>
<reference evidence="3" key="1">
    <citation type="journal article" date="2020" name="New Phytol.">
        <title>Comparative genomics reveals dynamic genome evolution in host specialist ectomycorrhizal fungi.</title>
        <authorList>
            <person name="Lofgren L.A."/>
            <person name="Nguyen N.H."/>
            <person name="Vilgalys R."/>
            <person name="Ruytinx J."/>
            <person name="Liao H.L."/>
            <person name="Branco S."/>
            <person name="Kuo A."/>
            <person name="LaButti K."/>
            <person name="Lipzen A."/>
            <person name="Andreopoulos W."/>
            <person name="Pangilinan J."/>
            <person name="Riley R."/>
            <person name="Hundley H."/>
            <person name="Na H."/>
            <person name="Barry K."/>
            <person name="Grigoriev I.V."/>
            <person name="Stajich J.E."/>
            <person name="Kennedy P.G."/>
        </authorList>
    </citation>
    <scope>NUCLEOTIDE SEQUENCE</scope>
    <source>
        <strain evidence="3">MN1</strain>
    </source>
</reference>
<gene>
    <name evidence="3" type="ORF">BJ212DRAFT_1312657</name>
</gene>
<accession>A0A9P7JKN0</accession>
<evidence type="ECO:0008006" key="5">
    <source>
        <dbReference type="Google" id="ProtNLM"/>
    </source>
</evidence>
<sequence>MNTNHACRVLRKLLTMLRTMVIRLSRQTQHPYYILQRILGILTSRFMHSSAAHASGGTGCHKHECREQCSDADTSSVLTILPSLCHPSESRHSTSQHSEHTRADNSLTEEVESNYVSVSIGTSLQDSTPLTMKPMTASDVRRYSKKSQIHWQRTDTDFQISPGQKDFSVFPEKFESGDITWNCHIHPHGTLYFSSDLLTWKDPDMETNEIEITVYTDADVRERPNSDVIASCVRTLLEQAQLAGHLEGTLMELTVDLSTNDSGELECQYYFVAPDQRILFWEAHFEAKHLFCGVKCVTSSHIKYAIEAEYWMHRELYPSDCKITPELHRELQAVILHAYTDTIFSEISLAPFDTDELQRALNIVDYLNGIVNKSDPTTNDEPDSTTNDQYIWAYARLMRMFTRARLSNFYGEIGTRLGDHTIYADDNSTEKRPIVKLFNFFLFGSPSTHIRQIDSVWVDQSVNRPRWKMFMNRLTSEWSGLAIYSTVMLAVDISFLSMPAIGTRPSAQIALYISSLWSVASLVVSALLAQSGGHRDSINRATAFMTRITQSLHGKENLAIIFSLPYALVVWGMVFFFLALSLVIFLSASVTTWCTVGPAWLLVVGFIGWPVWAAKIPPIGRWMSSLWIGSENTKPVETTDEAY</sequence>
<feature type="transmembrane region" description="Helical" evidence="2">
    <location>
        <begin position="509"/>
        <end position="529"/>
    </location>
</feature>
<keyword evidence="4" id="KW-1185">Reference proteome</keyword>
<dbReference type="RefSeq" id="XP_041200334.1">
    <property type="nucleotide sequence ID" value="XM_041334063.1"/>
</dbReference>
<dbReference type="GeneID" id="64628080"/>
<feature type="transmembrane region" description="Helical" evidence="2">
    <location>
        <begin position="590"/>
        <end position="614"/>
    </location>
</feature>
<feature type="transmembrane region" description="Helical" evidence="2">
    <location>
        <begin position="478"/>
        <end position="497"/>
    </location>
</feature>
<feature type="transmembrane region" description="Helical" evidence="2">
    <location>
        <begin position="558"/>
        <end position="584"/>
    </location>
</feature>
<evidence type="ECO:0000256" key="2">
    <source>
        <dbReference type="SAM" id="Phobius"/>
    </source>
</evidence>
<evidence type="ECO:0000256" key="1">
    <source>
        <dbReference type="SAM" id="MobiDB-lite"/>
    </source>
</evidence>
<keyword evidence="2" id="KW-0812">Transmembrane</keyword>